<dbReference type="PANTHER" id="PTHR32097:SF18">
    <property type="entry name" value="RING-TYPE DOMAIN-CONTAINING PROTEIN"/>
    <property type="match status" value="1"/>
</dbReference>
<gene>
    <name evidence="2" type="ORF">AsAng_0039220</name>
</gene>
<dbReference type="InterPro" id="IPR051324">
    <property type="entry name" value="Stress/Tellurium_Resist"/>
</dbReference>
<organism evidence="2 3">
    <name type="scientific">Aureispira anguillae</name>
    <dbReference type="NCBI Taxonomy" id="2864201"/>
    <lineage>
        <taxon>Bacteria</taxon>
        <taxon>Pseudomonadati</taxon>
        <taxon>Bacteroidota</taxon>
        <taxon>Saprospiria</taxon>
        <taxon>Saprospirales</taxon>
        <taxon>Saprospiraceae</taxon>
        <taxon>Aureispira</taxon>
    </lineage>
</organism>
<dbReference type="GO" id="GO:0046690">
    <property type="term" value="P:response to tellurium ion"/>
    <property type="evidence" value="ECO:0007669"/>
    <property type="project" value="UniProtKB-KW"/>
</dbReference>
<reference evidence="2" key="1">
    <citation type="submission" date="2022-09" db="EMBL/GenBank/DDBJ databases">
        <title>Aureispira anguillicida sp. nov., isolated from Leptocephalus of Japanese eel Anguilla japonica.</title>
        <authorList>
            <person name="Yuasa K."/>
            <person name="Mekata T."/>
            <person name="Ikunari K."/>
        </authorList>
    </citation>
    <scope>NUCLEOTIDE SEQUENCE</scope>
    <source>
        <strain evidence="2">EL160426</strain>
    </source>
</reference>
<accession>A0A916DTF4</accession>
<dbReference type="CDD" id="cd06974">
    <property type="entry name" value="TerD_like"/>
    <property type="match status" value="1"/>
</dbReference>
<dbReference type="KEGG" id="aup:AsAng_0039220"/>
<dbReference type="InterPro" id="IPR003325">
    <property type="entry name" value="TerD"/>
</dbReference>
<protein>
    <submittedName>
        <fullName evidence="2">TerD family protein</fullName>
    </submittedName>
</protein>
<evidence type="ECO:0000313" key="2">
    <source>
        <dbReference type="EMBL" id="BDS13194.1"/>
    </source>
</evidence>
<evidence type="ECO:0000313" key="3">
    <source>
        <dbReference type="Proteomes" id="UP001060919"/>
    </source>
</evidence>
<dbReference type="EMBL" id="AP026867">
    <property type="protein sequence ID" value="BDS13194.1"/>
    <property type="molecule type" value="Genomic_DNA"/>
</dbReference>
<keyword evidence="3" id="KW-1185">Reference proteome</keyword>
<dbReference type="AlphaFoldDB" id="A0A916DTF4"/>
<sequence>MKTIALKRLNILGIAKGNGLSKAHQLTFLAELAKLGYRVSNPDMLNEVAASFLMDYKHLLKVLAQKRGGAVEYVPLFKNFPDEIPNDSDYLIKRIWGYVGNLFNLFPEAIELDNGVKVPKWLFNIYEFGADPITQMQSKELYELAVKENANKKGDCHVEWIDLRIVQDDELETELKTYLARLVYAKASIKEELHEDLFRLLDFFGADDLEANLVVFKETKSLLTKYFWNKGDWEQVVKFAQSATDVLRLFAALTNSDVSLNEKIKFPKLSRKARRTVLAILEKSTSLPEDLNRYKGLWLEIGRYLHPTEYSKQYPRTAAIFDLLRNGKIETYNAKTEQLLAMKELDALLVHLEAKPGVYARKLHEVLRRFPEKIDSILASFDKKSTQIALKNLWVLKAYFSSINEAEYRTIVNKKGKMKVLPNNAFAALSEAQVDRVVVCIERAIQKLLKEKEAWTDQAVWIDPQLMNYTIPLQQRKASDGLITVGKGSRIKIDFTKVLRLFIYWKQTAMTTDLDLSCIQFDEEFNYLGHVSYTKLLGTGILHSGDVQSAPHGAAEFIDITLSKLAPKVRYLAVQVHKYAGEHFKNMDCHAGWMLRDKASAKSKTFDIKTVANKFDLNGVGGYAIPLMVDIKEQEIIATDLYVSGIQFHNNVEGSVNDVAILCAQLANFVKTRPVLGDLAAAHLRARNALQTEFKENASITFGINDCTYNATDIEQILTELI</sequence>
<dbReference type="Gene3D" id="2.60.60.30">
    <property type="entry name" value="sav2460 like domains"/>
    <property type="match status" value="1"/>
</dbReference>
<dbReference type="Proteomes" id="UP001060919">
    <property type="component" value="Chromosome"/>
</dbReference>
<dbReference type="PANTHER" id="PTHR32097">
    <property type="entry name" value="CAMP-BINDING PROTEIN 1-RELATED"/>
    <property type="match status" value="1"/>
</dbReference>
<dbReference type="RefSeq" id="WP_264788488.1">
    <property type="nucleotide sequence ID" value="NZ_AP026867.1"/>
</dbReference>
<keyword evidence="1" id="KW-0778">Tellurium resistance</keyword>
<name>A0A916DTF4_9BACT</name>
<proteinExistence type="predicted"/>
<evidence type="ECO:0000256" key="1">
    <source>
        <dbReference type="ARBA" id="ARBA00022686"/>
    </source>
</evidence>